<evidence type="ECO:0008006" key="6">
    <source>
        <dbReference type="Google" id="ProtNLM"/>
    </source>
</evidence>
<accession>A0A178Z2H5</accession>
<evidence type="ECO:0000313" key="5">
    <source>
        <dbReference type="Proteomes" id="UP000078343"/>
    </source>
</evidence>
<organism evidence="4 5">
    <name type="scientific">Fonsecaea erecta</name>
    <dbReference type="NCBI Taxonomy" id="1367422"/>
    <lineage>
        <taxon>Eukaryota</taxon>
        <taxon>Fungi</taxon>
        <taxon>Dikarya</taxon>
        <taxon>Ascomycota</taxon>
        <taxon>Pezizomycotina</taxon>
        <taxon>Eurotiomycetes</taxon>
        <taxon>Chaetothyriomycetidae</taxon>
        <taxon>Chaetothyriales</taxon>
        <taxon>Herpotrichiellaceae</taxon>
        <taxon>Fonsecaea</taxon>
    </lineage>
</organism>
<dbReference type="GO" id="GO:0006508">
    <property type="term" value="P:proteolysis"/>
    <property type="evidence" value="ECO:0007669"/>
    <property type="project" value="InterPro"/>
</dbReference>
<dbReference type="EMBL" id="LVYI01000036">
    <property type="protein sequence ID" value="OAP53711.1"/>
    <property type="molecule type" value="Genomic_DNA"/>
</dbReference>
<keyword evidence="1" id="KW-0732">Signal</keyword>
<dbReference type="InterPro" id="IPR036852">
    <property type="entry name" value="Peptidase_S8/S53_dom_sf"/>
</dbReference>
<evidence type="ECO:0000256" key="1">
    <source>
        <dbReference type="ARBA" id="ARBA00022729"/>
    </source>
</evidence>
<dbReference type="SUPFAM" id="SSF52743">
    <property type="entry name" value="Subtilisin-like"/>
    <property type="match status" value="1"/>
</dbReference>
<evidence type="ECO:0000313" key="4">
    <source>
        <dbReference type="EMBL" id="OAP53711.1"/>
    </source>
</evidence>
<keyword evidence="5" id="KW-1185">Reference proteome</keyword>
<name>A0A178Z2H5_9EURO</name>
<protein>
    <recommendedName>
        <fullName evidence="6">Peptidase S8/S53 domain-containing protein</fullName>
    </recommendedName>
</protein>
<proteinExistence type="predicted"/>
<gene>
    <name evidence="4" type="ORF">AYL99_12102</name>
</gene>
<keyword evidence="3" id="KW-0472">Membrane</keyword>
<dbReference type="RefSeq" id="XP_018687078.1">
    <property type="nucleotide sequence ID" value="XM_018843583.1"/>
</dbReference>
<comment type="caution">
    <text evidence="4">The sequence shown here is derived from an EMBL/GenBank/DDBJ whole genome shotgun (WGS) entry which is preliminary data.</text>
</comment>
<keyword evidence="2" id="KW-0865">Zymogen</keyword>
<sequence>MTLRKNDGDYPAKCSRSSTFVIGTANAADKEGEWNGDREVDFIFPGIELSVLSHDDLFDRTLGTTLSRTGSSLATALAAGLAAVILFSVALNNKADLPLVRNHDGMKRAFNAVNNPNKAKSTKFIRVWDLFGLVQEGREKTARDMLQIVVNKLLANLRRLRAS</sequence>
<dbReference type="GO" id="GO:0004252">
    <property type="term" value="F:serine-type endopeptidase activity"/>
    <property type="evidence" value="ECO:0007669"/>
    <property type="project" value="InterPro"/>
</dbReference>
<feature type="transmembrane region" description="Helical" evidence="3">
    <location>
        <begin position="72"/>
        <end position="91"/>
    </location>
</feature>
<evidence type="ECO:0000256" key="2">
    <source>
        <dbReference type="ARBA" id="ARBA00023145"/>
    </source>
</evidence>
<dbReference type="AlphaFoldDB" id="A0A178Z2H5"/>
<dbReference type="GeneID" id="30016267"/>
<reference evidence="4 5" key="1">
    <citation type="submission" date="2016-04" db="EMBL/GenBank/DDBJ databases">
        <title>Draft genome of Fonsecaea erecta CBS 125763.</title>
        <authorList>
            <person name="Weiss V.A."/>
            <person name="Vicente V.A."/>
            <person name="Raittz R.T."/>
            <person name="Moreno L.F."/>
            <person name="De Souza E.M."/>
            <person name="Pedrosa F.O."/>
            <person name="Steffens M.B."/>
            <person name="Faoro H."/>
            <person name="Tadra-Sfeir M.Z."/>
            <person name="Najafzadeh M.J."/>
            <person name="Felipe M.S."/>
            <person name="Teixeira M."/>
            <person name="Sun J."/>
            <person name="Xi L."/>
            <person name="Gomes R."/>
            <person name="De Azevedo C.M."/>
            <person name="Salgado C.G."/>
            <person name="Da Silva M.B."/>
            <person name="Nascimento M.F."/>
            <person name="Queiroz-Telles F."/>
            <person name="Attili D.S."/>
            <person name="Gorbushina A."/>
        </authorList>
    </citation>
    <scope>NUCLEOTIDE SEQUENCE [LARGE SCALE GENOMIC DNA]</scope>
    <source>
        <strain evidence="4 5">CBS 125763</strain>
    </source>
</reference>
<keyword evidence="3" id="KW-0812">Transmembrane</keyword>
<keyword evidence="3" id="KW-1133">Transmembrane helix</keyword>
<dbReference type="Proteomes" id="UP000078343">
    <property type="component" value="Unassembled WGS sequence"/>
</dbReference>
<evidence type="ECO:0000256" key="3">
    <source>
        <dbReference type="SAM" id="Phobius"/>
    </source>
</evidence>